<name>A0A4U1J8V9_9BACT</name>
<keyword evidence="2" id="KW-0802">TPR repeat</keyword>
<dbReference type="Pfam" id="PF13424">
    <property type="entry name" value="TPR_12"/>
    <property type="match status" value="2"/>
</dbReference>
<dbReference type="InterPro" id="IPR011990">
    <property type="entry name" value="TPR-like_helical_dom_sf"/>
</dbReference>
<organism evidence="4 5">
    <name type="scientific">Polyangium fumosum</name>
    <dbReference type="NCBI Taxonomy" id="889272"/>
    <lineage>
        <taxon>Bacteria</taxon>
        <taxon>Pseudomonadati</taxon>
        <taxon>Myxococcota</taxon>
        <taxon>Polyangia</taxon>
        <taxon>Polyangiales</taxon>
        <taxon>Polyangiaceae</taxon>
        <taxon>Polyangium</taxon>
    </lineage>
</organism>
<evidence type="ECO:0000313" key="5">
    <source>
        <dbReference type="Proteomes" id="UP000309215"/>
    </source>
</evidence>
<keyword evidence="1" id="KW-0677">Repeat</keyword>
<protein>
    <submittedName>
        <fullName evidence="4">Tetratricopeptide repeat protein</fullName>
    </submittedName>
</protein>
<dbReference type="RefSeq" id="WP_136931565.1">
    <property type="nucleotide sequence ID" value="NZ_SSMQ01000027.1"/>
</dbReference>
<comment type="caution">
    <text evidence="4">The sequence shown here is derived from an EMBL/GenBank/DDBJ whole genome shotgun (WGS) entry which is preliminary data.</text>
</comment>
<dbReference type="PANTHER" id="PTHR45641">
    <property type="entry name" value="TETRATRICOPEPTIDE REPEAT PROTEIN (AFU_ORTHOLOGUE AFUA_6G03870)"/>
    <property type="match status" value="1"/>
</dbReference>
<proteinExistence type="predicted"/>
<dbReference type="SUPFAM" id="SSF48452">
    <property type="entry name" value="TPR-like"/>
    <property type="match status" value="2"/>
</dbReference>
<feature type="coiled-coil region" evidence="3">
    <location>
        <begin position="432"/>
        <end position="459"/>
    </location>
</feature>
<dbReference type="Pfam" id="PF13374">
    <property type="entry name" value="TPR_10"/>
    <property type="match status" value="1"/>
</dbReference>
<evidence type="ECO:0000313" key="4">
    <source>
        <dbReference type="EMBL" id="TKD03831.1"/>
    </source>
</evidence>
<dbReference type="AlphaFoldDB" id="A0A4U1J8V9"/>
<dbReference type="EMBL" id="SSMQ01000027">
    <property type="protein sequence ID" value="TKD03831.1"/>
    <property type="molecule type" value="Genomic_DNA"/>
</dbReference>
<evidence type="ECO:0000256" key="2">
    <source>
        <dbReference type="ARBA" id="ARBA00022803"/>
    </source>
</evidence>
<evidence type="ECO:0000256" key="1">
    <source>
        <dbReference type="ARBA" id="ARBA00022737"/>
    </source>
</evidence>
<keyword evidence="3" id="KW-0175">Coiled coil</keyword>
<reference evidence="4 5" key="1">
    <citation type="submission" date="2019-04" db="EMBL/GenBank/DDBJ databases">
        <authorList>
            <person name="Li Y."/>
            <person name="Wang J."/>
        </authorList>
    </citation>
    <scope>NUCLEOTIDE SEQUENCE [LARGE SCALE GENOMIC DNA]</scope>
    <source>
        <strain evidence="4 5">DSM 14668</strain>
    </source>
</reference>
<gene>
    <name evidence="4" type="ORF">E8A74_24930</name>
</gene>
<keyword evidence="5" id="KW-1185">Reference proteome</keyword>
<dbReference type="PANTHER" id="PTHR45641:SF19">
    <property type="entry name" value="NEPHROCYSTIN-3"/>
    <property type="match status" value="1"/>
</dbReference>
<sequence length="467" mass="51060">MADHDTPPDEATDLEAWQLDMQLRAAVAEGRPELAAPLAERLFEIRDQHLGAFHPDTLTAATTALTHYSKLAQWAPALGLLERLLDARMLRSAEDPAALDMPLQALSDLARLLRHAGELDKAHRAATKALAIRRKILGEEHLEVASSFALLADIELERGDLDGAADAALTAFKIRGEHLTTHAADVYADTLRIGDVFVAMKDYEEARKSYRLAVDITDRALDGDPRKMGEALLRYGRAALAEEKPEHAERPLEGALEMLEKASGPKDLSLIVVLDELGKAYLALDDCDAAEATFERMRDVYAAHYPPESTHCVVATVHLAEVATKRGAHARAAALYEEALAIAEKEFGKESLRLQVVLDRAAEARLAEGNLPRAKELSTWLLRLLEPHLAGPDDPVLLPTVRRLVDIALREKAAGAEGIDVAEVERLLGWTLRLMEAATAKLNAETEELKAKRARMQEEAAGEGSGE</sequence>
<dbReference type="OrthoDB" id="3885120at2"/>
<dbReference type="Proteomes" id="UP000309215">
    <property type="component" value="Unassembled WGS sequence"/>
</dbReference>
<accession>A0A4U1J8V9</accession>
<evidence type="ECO:0000256" key="3">
    <source>
        <dbReference type="SAM" id="Coils"/>
    </source>
</evidence>
<dbReference type="InterPro" id="IPR019734">
    <property type="entry name" value="TPR_rpt"/>
</dbReference>
<dbReference type="Gene3D" id="1.25.40.10">
    <property type="entry name" value="Tetratricopeptide repeat domain"/>
    <property type="match status" value="3"/>
</dbReference>
<dbReference type="SMART" id="SM00028">
    <property type="entry name" value="TPR"/>
    <property type="match status" value="5"/>
</dbReference>